<evidence type="ECO:0000313" key="2">
    <source>
        <dbReference type="EMBL" id="QEC68845.1"/>
    </source>
</evidence>
<gene>
    <name evidence="2" type="ORF">FRZ67_16595</name>
</gene>
<dbReference type="EMBL" id="CP042435">
    <property type="protein sequence ID" value="QEC68845.1"/>
    <property type="molecule type" value="Genomic_DNA"/>
</dbReference>
<dbReference type="AlphaFoldDB" id="A0A5B8VCS8"/>
<protein>
    <submittedName>
        <fullName evidence="2">Peroxidase-related enzyme</fullName>
    </submittedName>
</protein>
<dbReference type="OrthoDB" id="9808310at2"/>
<accession>A0A5B8VCS8</accession>
<dbReference type="PANTHER" id="PTHR35446:SF2">
    <property type="entry name" value="CARBOXYMUCONOLACTONE DECARBOXYLASE-LIKE DOMAIN-CONTAINING PROTEIN"/>
    <property type="match status" value="1"/>
</dbReference>
<evidence type="ECO:0000313" key="3">
    <source>
        <dbReference type="Proteomes" id="UP000321533"/>
    </source>
</evidence>
<sequence>MAHIEVDPNLPGIRSLMAFRPETAEPMSALAEILLRSDDGLSRGDRELIATYVSYLNDCFYCHHSHGEIAVCYLNGNRSLVDDVRNDYTTADISDKLKALLNIAGKVQKSGKAVTEHDVAKARESGATDRDIHDTVLIAAAFCMFNRYVDGLAAKTPTDLSSYPLRAKQVAENGYGSHIYLQKQPA</sequence>
<dbReference type="InterPro" id="IPR003779">
    <property type="entry name" value="CMD-like"/>
</dbReference>
<organism evidence="2 3">
    <name type="scientific">Panacibacter ginsenosidivorans</name>
    <dbReference type="NCBI Taxonomy" id="1813871"/>
    <lineage>
        <taxon>Bacteria</taxon>
        <taxon>Pseudomonadati</taxon>
        <taxon>Bacteroidota</taxon>
        <taxon>Chitinophagia</taxon>
        <taxon>Chitinophagales</taxon>
        <taxon>Chitinophagaceae</taxon>
        <taxon>Panacibacter</taxon>
    </lineage>
</organism>
<dbReference type="GO" id="GO:0051920">
    <property type="term" value="F:peroxiredoxin activity"/>
    <property type="evidence" value="ECO:0007669"/>
    <property type="project" value="InterPro"/>
</dbReference>
<dbReference type="NCBIfam" id="TIGR01926">
    <property type="entry name" value="peroxid_rel"/>
    <property type="match status" value="1"/>
</dbReference>
<dbReference type="RefSeq" id="WP_147191279.1">
    <property type="nucleotide sequence ID" value="NZ_CP042435.1"/>
</dbReference>
<dbReference type="PANTHER" id="PTHR35446">
    <property type="entry name" value="SI:CH211-175M2.5"/>
    <property type="match status" value="1"/>
</dbReference>
<reference evidence="2 3" key="1">
    <citation type="journal article" date="2016" name="Int. J. Syst. Evol. Microbiol.">
        <title>Panacibacter ginsenosidivorans gen. nov., sp. nov., with ginsenoside converting activity isolated from soil of a ginseng field.</title>
        <authorList>
            <person name="Siddiqi M.Z."/>
            <person name="Muhammad Shafi S."/>
            <person name="Choi K.D."/>
            <person name="Im W.T."/>
        </authorList>
    </citation>
    <scope>NUCLEOTIDE SEQUENCE [LARGE SCALE GENOMIC DNA]</scope>
    <source>
        <strain evidence="2 3">Gsoil1550</strain>
    </source>
</reference>
<evidence type="ECO:0000259" key="1">
    <source>
        <dbReference type="Pfam" id="PF02627"/>
    </source>
</evidence>
<dbReference type="InterPro" id="IPR010195">
    <property type="entry name" value="Uncharacterised_peroxidase-rel"/>
</dbReference>
<dbReference type="Pfam" id="PF02627">
    <property type="entry name" value="CMD"/>
    <property type="match status" value="1"/>
</dbReference>
<dbReference type="SUPFAM" id="SSF69118">
    <property type="entry name" value="AhpD-like"/>
    <property type="match status" value="1"/>
</dbReference>
<name>A0A5B8VCS8_9BACT</name>
<proteinExistence type="predicted"/>
<keyword evidence="2" id="KW-0560">Oxidoreductase</keyword>
<keyword evidence="3" id="KW-1185">Reference proteome</keyword>
<dbReference type="Proteomes" id="UP000321533">
    <property type="component" value="Chromosome"/>
</dbReference>
<dbReference type="KEGG" id="pgin:FRZ67_16595"/>
<dbReference type="InterPro" id="IPR029032">
    <property type="entry name" value="AhpD-like"/>
</dbReference>
<dbReference type="Gene3D" id="1.20.1290.10">
    <property type="entry name" value="AhpD-like"/>
    <property type="match status" value="1"/>
</dbReference>
<feature type="domain" description="Carboxymuconolactone decarboxylase-like" evidence="1">
    <location>
        <begin position="21"/>
        <end position="70"/>
    </location>
</feature>
<keyword evidence="2" id="KW-0575">Peroxidase</keyword>